<dbReference type="PANTHER" id="PTHR46347">
    <property type="entry name" value="RING/FYVE/PHD ZINC FINGER SUPERFAMILY PROTEIN"/>
    <property type="match status" value="1"/>
</dbReference>
<dbReference type="PROSITE" id="PS51292">
    <property type="entry name" value="ZF_RING_CH"/>
    <property type="match status" value="1"/>
</dbReference>
<evidence type="ECO:0000259" key="6">
    <source>
        <dbReference type="PROSITE" id="PS51292"/>
    </source>
</evidence>
<dbReference type="EMBL" id="BQFW01000006">
    <property type="protein sequence ID" value="GJJ72254.1"/>
    <property type="molecule type" value="Genomic_DNA"/>
</dbReference>
<keyword evidence="5" id="KW-0472">Membrane</keyword>
<dbReference type="GO" id="GO:0008270">
    <property type="term" value="F:zinc ion binding"/>
    <property type="evidence" value="ECO:0007669"/>
    <property type="project" value="UniProtKB-KW"/>
</dbReference>
<dbReference type="Proteomes" id="UP000827284">
    <property type="component" value="Unassembled WGS sequence"/>
</dbReference>
<proteinExistence type="predicted"/>
<dbReference type="InterPro" id="IPR013083">
    <property type="entry name" value="Znf_RING/FYVE/PHD"/>
</dbReference>
<dbReference type="Pfam" id="PF12906">
    <property type="entry name" value="RINGv"/>
    <property type="match status" value="1"/>
</dbReference>
<dbReference type="PANTHER" id="PTHR46347:SF1">
    <property type="entry name" value="RING_FYVE_PHD ZINC FINGER SUPERFAMILY PROTEIN"/>
    <property type="match status" value="1"/>
</dbReference>
<feature type="transmembrane region" description="Helical" evidence="5">
    <location>
        <begin position="297"/>
        <end position="318"/>
    </location>
</feature>
<feature type="transmembrane region" description="Helical" evidence="5">
    <location>
        <begin position="400"/>
        <end position="425"/>
    </location>
</feature>
<keyword evidence="3" id="KW-0862">Zinc</keyword>
<evidence type="ECO:0000256" key="1">
    <source>
        <dbReference type="ARBA" id="ARBA00022723"/>
    </source>
</evidence>
<keyword evidence="5" id="KW-1133">Transmembrane helix</keyword>
<sequence length="444" mass="48538">MKRGEGEPHRLLVQDGTGRPGPSYGVNQLDSYEEEEEEDDDGAEAEAAIYINRRSPRRFFSRPRPAEEEERLLPSTDFNTLTRPTNISVNTSSYSSISPITTAPPNSLSAGSTQPVMAQSYPKAEPMKYPSLPLPGPTPSSTGPSEVPQAASDDALIRKNALADAGSTITLDHDNSPSACGASHPMGLNHPAYPPPVIIPMNDPDRPTSGNVVIEPLLSPSSEEKRCRICLDVDNETELGRLISPCLCKGSSRYIHLNCLQRWRELSPRKESFYRCDTCHYHYSFSRPWMAKVLDRVWFPHVATVLIMFFVIYGFGWIGRVLYDKDLWHWKAANQTRIMGLDGADYVFGMVWLALLALVIWCIGLTIGVASGDRSGSGGGCDCRGCFFLDCAGGSGDGEACAIVCIVLLILAGTVAAFVGIYLVIEDLTTKALANMKNSILEVK</sequence>
<feature type="transmembrane region" description="Helical" evidence="5">
    <location>
        <begin position="346"/>
        <end position="370"/>
    </location>
</feature>
<accession>A0A9P3H8S9</accession>
<name>A0A9P3H8S9_9FUNG</name>
<keyword evidence="8" id="KW-1185">Reference proteome</keyword>
<reference evidence="7" key="2">
    <citation type="journal article" date="2022" name="Microbiol. Resour. Announc.">
        <title>Whole-Genome Sequence of Entomortierella parvispora E1425, a Mucoromycotan Fungus Associated with Burkholderiaceae-Related Endosymbiotic Bacteria.</title>
        <authorList>
            <person name="Herlambang A."/>
            <person name="Guo Y."/>
            <person name="Takashima Y."/>
            <person name="Narisawa K."/>
            <person name="Ohta H."/>
            <person name="Nishizawa T."/>
        </authorList>
    </citation>
    <scope>NUCLEOTIDE SEQUENCE</scope>
    <source>
        <strain evidence="7">E1425</strain>
    </source>
</reference>
<comment type="caution">
    <text evidence="7">The sequence shown here is derived from an EMBL/GenBank/DDBJ whole genome shotgun (WGS) entry which is preliminary data.</text>
</comment>
<dbReference type="CDD" id="cd16495">
    <property type="entry name" value="RING_CH-C4HC3_MARCH"/>
    <property type="match status" value="1"/>
</dbReference>
<dbReference type="InterPro" id="IPR011016">
    <property type="entry name" value="Znf_RING-CH"/>
</dbReference>
<organism evidence="7 8">
    <name type="scientific">Entomortierella parvispora</name>
    <dbReference type="NCBI Taxonomy" id="205924"/>
    <lineage>
        <taxon>Eukaryota</taxon>
        <taxon>Fungi</taxon>
        <taxon>Fungi incertae sedis</taxon>
        <taxon>Mucoromycota</taxon>
        <taxon>Mortierellomycotina</taxon>
        <taxon>Mortierellomycetes</taxon>
        <taxon>Mortierellales</taxon>
        <taxon>Mortierellaceae</taxon>
        <taxon>Entomortierella</taxon>
    </lineage>
</organism>
<feature type="compositionally biased region" description="Basic and acidic residues" evidence="4">
    <location>
        <begin position="1"/>
        <end position="12"/>
    </location>
</feature>
<evidence type="ECO:0000256" key="4">
    <source>
        <dbReference type="SAM" id="MobiDB-lite"/>
    </source>
</evidence>
<dbReference type="OrthoDB" id="264354at2759"/>
<reference evidence="7" key="1">
    <citation type="submission" date="2021-11" db="EMBL/GenBank/DDBJ databases">
        <authorList>
            <person name="Herlambang A."/>
            <person name="Guo Y."/>
            <person name="Takashima Y."/>
            <person name="Nishizawa T."/>
        </authorList>
    </citation>
    <scope>NUCLEOTIDE SEQUENCE</scope>
    <source>
        <strain evidence="7">E1425</strain>
    </source>
</reference>
<keyword evidence="1" id="KW-0479">Metal-binding</keyword>
<feature type="compositionally biased region" description="Polar residues" evidence="4">
    <location>
        <begin position="76"/>
        <end position="85"/>
    </location>
</feature>
<feature type="region of interest" description="Disordered" evidence="4">
    <location>
        <begin position="127"/>
        <end position="149"/>
    </location>
</feature>
<keyword evidence="2" id="KW-0863">Zinc-finger</keyword>
<feature type="compositionally biased region" description="Acidic residues" evidence="4">
    <location>
        <begin position="31"/>
        <end position="44"/>
    </location>
</feature>
<feature type="region of interest" description="Disordered" evidence="4">
    <location>
        <begin position="1"/>
        <end position="98"/>
    </location>
</feature>
<dbReference type="AlphaFoldDB" id="A0A9P3H8S9"/>
<evidence type="ECO:0000256" key="2">
    <source>
        <dbReference type="ARBA" id="ARBA00022771"/>
    </source>
</evidence>
<keyword evidence="5" id="KW-0812">Transmembrane</keyword>
<dbReference type="SUPFAM" id="SSF57850">
    <property type="entry name" value="RING/U-box"/>
    <property type="match status" value="1"/>
</dbReference>
<protein>
    <recommendedName>
        <fullName evidence="6">RING-CH-type domain-containing protein</fullName>
    </recommendedName>
</protein>
<feature type="compositionally biased region" description="Low complexity" evidence="4">
    <location>
        <begin position="86"/>
        <end position="98"/>
    </location>
</feature>
<evidence type="ECO:0000313" key="7">
    <source>
        <dbReference type="EMBL" id="GJJ72254.1"/>
    </source>
</evidence>
<dbReference type="Gene3D" id="3.30.40.10">
    <property type="entry name" value="Zinc/RING finger domain, C3HC4 (zinc finger)"/>
    <property type="match status" value="1"/>
</dbReference>
<gene>
    <name evidence="7" type="ORF">EMPS_04611</name>
</gene>
<evidence type="ECO:0000256" key="5">
    <source>
        <dbReference type="SAM" id="Phobius"/>
    </source>
</evidence>
<evidence type="ECO:0000256" key="3">
    <source>
        <dbReference type="ARBA" id="ARBA00022833"/>
    </source>
</evidence>
<feature type="domain" description="RING-CH-type" evidence="6">
    <location>
        <begin position="219"/>
        <end position="286"/>
    </location>
</feature>
<evidence type="ECO:0000313" key="8">
    <source>
        <dbReference type="Proteomes" id="UP000827284"/>
    </source>
</evidence>
<dbReference type="SMART" id="SM00744">
    <property type="entry name" value="RINGv"/>
    <property type="match status" value="1"/>
</dbReference>